<dbReference type="AlphaFoldDB" id="A0A7J6L881"/>
<organism evidence="1 2">
    <name type="scientific">Perkinsus chesapeaki</name>
    <name type="common">Clam parasite</name>
    <name type="synonym">Perkinsus andrewsi</name>
    <dbReference type="NCBI Taxonomy" id="330153"/>
    <lineage>
        <taxon>Eukaryota</taxon>
        <taxon>Sar</taxon>
        <taxon>Alveolata</taxon>
        <taxon>Perkinsozoa</taxon>
        <taxon>Perkinsea</taxon>
        <taxon>Perkinsida</taxon>
        <taxon>Perkinsidae</taxon>
        <taxon>Perkinsus</taxon>
    </lineage>
</organism>
<dbReference type="Proteomes" id="UP000591131">
    <property type="component" value="Unassembled WGS sequence"/>
</dbReference>
<evidence type="ECO:0000313" key="2">
    <source>
        <dbReference type="Proteomes" id="UP000591131"/>
    </source>
</evidence>
<evidence type="ECO:0000313" key="1">
    <source>
        <dbReference type="EMBL" id="KAF4655373.1"/>
    </source>
</evidence>
<dbReference type="EMBL" id="JAAPAO010000660">
    <property type="protein sequence ID" value="KAF4655373.1"/>
    <property type="molecule type" value="Genomic_DNA"/>
</dbReference>
<reference evidence="1 2" key="1">
    <citation type="submission" date="2020-04" db="EMBL/GenBank/DDBJ databases">
        <title>Perkinsus chesapeaki whole genome sequence.</title>
        <authorList>
            <person name="Bogema D.R."/>
        </authorList>
    </citation>
    <scope>NUCLEOTIDE SEQUENCE [LARGE SCALE GENOMIC DNA]</scope>
    <source>
        <strain evidence="1">ATCC PRA-425</strain>
    </source>
</reference>
<comment type="caution">
    <text evidence="1">The sequence shown here is derived from an EMBL/GenBank/DDBJ whole genome shotgun (WGS) entry which is preliminary data.</text>
</comment>
<keyword evidence="2" id="KW-1185">Reference proteome</keyword>
<proteinExistence type="predicted"/>
<dbReference type="InterPro" id="IPR011047">
    <property type="entry name" value="Quinoprotein_ADH-like_sf"/>
</dbReference>
<dbReference type="OrthoDB" id="459811at2759"/>
<sequence>MDSSSSQDILLHAGDGVLYWRDLHDPTLTVLGRTHLGRGTSSRTSSSPWLAGLSMDIPNREVVVGRSTCLPGYHPHCRGSIDVFDLETQALVSSWDMPLDRGGLVALDRVINPSWIVGSTGDSAVNAWDARMGGMSMAIGGLASVPMPRTIAQRGHVVVVGTAAASATVFDVRRPNSILASNIGGVNLPCSHLSMDDCALTVWYSSDEEDFVSIYEMSPSFAPIVELMPLQRRVTAVSQPAKRSTLVDAPTMPGVRGQTVLSVLGITRPKHSGRGGMKHDLCIVADVSDHSLVDGEREIDPAVNPTPLGTRRPTPEVRMVTVTLQAALQACEALEGVFTPVSDKRDNFINH</sequence>
<protein>
    <submittedName>
        <fullName evidence="1">Uncharacterized protein</fullName>
    </submittedName>
</protein>
<accession>A0A7J6L881</accession>
<name>A0A7J6L881_PERCH</name>
<dbReference type="SUPFAM" id="SSF50998">
    <property type="entry name" value="Quinoprotein alcohol dehydrogenase-like"/>
    <property type="match status" value="1"/>
</dbReference>
<gene>
    <name evidence="1" type="ORF">FOL47_009462</name>
</gene>